<keyword evidence="2 4" id="KW-0238">DNA-binding</keyword>
<dbReference type="Gene3D" id="1.10.10.60">
    <property type="entry name" value="Homeodomain-like"/>
    <property type="match status" value="1"/>
</dbReference>
<sequence length="200" mass="21379">MAKSDGGDACAGKRGSIGARRNPATEVAILDAAGAIVDEGGIGALTMEAVARRARAGKATVYRWWPTRGALLLAVYERQKQTDGYPDTGTLEGDMAAVLRLLFAYWKRPEGALFRHIVAAAQSDPELAEALETFRKERLASLTEVIGRTAARGELAQDLPVADMARAVMAMAWLHLLTGQLDADPVALARVLVRGWGHTA</sequence>
<dbReference type="GO" id="GO:0000976">
    <property type="term" value="F:transcription cis-regulatory region binding"/>
    <property type="evidence" value="ECO:0007669"/>
    <property type="project" value="TreeGrafter"/>
</dbReference>
<dbReference type="InterPro" id="IPR009057">
    <property type="entry name" value="Homeodomain-like_sf"/>
</dbReference>
<dbReference type="InterPro" id="IPR050109">
    <property type="entry name" value="HTH-type_TetR-like_transc_reg"/>
</dbReference>
<evidence type="ECO:0000313" key="6">
    <source>
        <dbReference type="EMBL" id="GHH01344.1"/>
    </source>
</evidence>
<dbReference type="SUPFAM" id="SSF46689">
    <property type="entry name" value="Homeodomain-like"/>
    <property type="match status" value="1"/>
</dbReference>
<gene>
    <name evidence="6" type="ORF">GCM10010961_38470</name>
</gene>
<evidence type="ECO:0000313" key="7">
    <source>
        <dbReference type="Proteomes" id="UP000611500"/>
    </source>
</evidence>
<accession>A0A8J3MF16</accession>
<dbReference type="PANTHER" id="PTHR30055">
    <property type="entry name" value="HTH-TYPE TRANSCRIPTIONAL REGULATOR RUTR"/>
    <property type="match status" value="1"/>
</dbReference>
<keyword evidence="7" id="KW-1185">Reference proteome</keyword>
<name>A0A8J3MF16_9RHOB</name>
<dbReference type="GO" id="GO:0003700">
    <property type="term" value="F:DNA-binding transcription factor activity"/>
    <property type="evidence" value="ECO:0007669"/>
    <property type="project" value="TreeGrafter"/>
</dbReference>
<dbReference type="InterPro" id="IPR001647">
    <property type="entry name" value="HTH_TetR"/>
</dbReference>
<dbReference type="SUPFAM" id="SSF48498">
    <property type="entry name" value="Tetracyclin repressor-like, C-terminal domain"/>
    <property type="match status" value="1"/>
</dbReference>
<feature type="DNA-binding region" description="H-T-H motif" evidence="4">
    <location>
        <begin position="46"/>
        <end position="65"/>
    </location>
</feature>
<evidence type="ECO:0000256" key="4">
    <source>
        <dbReference type="PROSITE-ProRule" id="PRU00335"/>
    </source>
</evidence>
<comment type="caution">
    <text evidence="6">The sequence shown here is derived from an EMBL/GenBank/DDBJ whole genome shotgun (WGS) entry which is preliminary data.</text>
</comment>
<evidence type="ECO:0000256" key="3">
    <source>
        <dbReference type="ARBA" id="ARBA00023163"/>
    </source>
</evidence>
<dbReference type="Proteomes" id="UP000611500">
    <property type="component" value="Unassembled WGS sequence"/>
</dbReference>
<dbReference type="RefSeq" id="WP_028094925.1">
    <property type="nucleotide sequence ID" value="NZ_BNAP01000029.1"/>
</dbReference>
<dbReference type="InterPro" id="IPR036271">
    <property type="entry name" value="Tet_transcr_reg_TetR-rel_C_sf"/>
</dbReference>
<evidence type="ECO:0000256" key="1">
    <source>
        <dbReference type="ARBA" id="ARBA00023015"/>
    </source>
</evidence>
<proteinExistence type="predicted"/>
<dbReference type="InterPro" id="IPR011075">
    <property type="entry name" value="TetR_C"/>
</dbReference>
<reference evidence="6" key="1">
    <citation type="journal article" date="2014" name="Int. J. Syst. Evol. Microbiol.">
        <title>Complete genome sequence of Corynebacterium casei LMG S-19264T (=DSM 44701T), isolated from a smear-ripened cheese.</title>
        <authorList>
            <consortium name="US DOE Joint Genome Institute (JGI-PGF)"/>
            <person name="Walter F."/>
            <person name="Albersmeier A."/>
            <person name="Kalinowski J."/>
            <person name="Ruckert C."/>
        </authorList>
    </citation>
    <scope>NUCLEOTIDE SEQUENCE</scope>
    <source>
        <strain evidence="6">CGMCC 1.7081</strain>
    </source>
</reference>
<evidence type="ECO:0000256" key="2">
    <source>
        <dbReference type="ARBA" id="ARBA00023125"/>
    </source>
</evidence>
<dbReference type="Pfam" id="PF16859">
    <property type="entry name" value="TetR_C_11"/>
    <property type="match status" value="1"/>
</dbReference>
<evidence type="ECO:0000259" key="5">
    <source>
        <dbReference type="PROSITE" id="PS50977"/>
    </source>
</evidence>
<organism evidence="6 7">
    <name type="scientific">Pseudodonghicola xiamenensis</name>
    <dbReference type="NCBI Taxonomy" id="337702"/>
    <lineage>
        <taxon>Bacteria</taxon>
        <taxon>Pseudomonadati</taxon>
        <taxon>Pseudomonadota</taxon>
        <taxon>Alphaproteobacteria</taxon>
        <taxon>Rhodobacterales</taxon>
        <taxon>Paracoccaceae</taxon>
        <taxon>Pseudodonghicola</taxon>
    </lineage>
</organism>
<dbReference type="PANTHER" id="PTHR30055:SF148">
    <property type="entry name" value="TETR-FAMILY TRANSCRIPTIONAL REGULATOR"/>
    <property type="match status" value="1"/>
</dbReference>
<dbReference type="PROSITE" id="PS50977">
    <property type="entry name" value="HTH_TETR_2"/>
    <property type="match status" value="1"/>
</dbReference>
<dbReference type="EMBL" id="BNAP01000029">
    <property type="protein sequence ID" value="GHH01344.1"/>
    <property type="molecule type" value="Genomic_DNA"/>
</dbReference>
<feature type="domain" description="HTH tetR-type" evidence="5">
    <location>
        <begin position="23"/>
        <end position="83"/>
    </location>
</feature>
<protein>
    <submittedName>
        <fullName evidence="6">TetR family transcriptional regulator</fullName>
    </submittedName>
</protein>
<reference evidence="6" key="2">
    <citation type="submission" date="2020-09" db="EMBL/GenBank/DDBJ databases">
        <authorList>
            <person name="Sun Q."/>
            <person name="Zhou Y."/>
        </authorList>
    </citation>
    <scope>NUCLEOTIDE SEQUENCE</scope>
    <source>
        <strain evidence="6">CGMCC 1.7081</strain>
    </source>
</reference>
<dbReference type="Gene3D" id="1.10.357.10">
    <property type="entry name" value="Tetracycline Repressor, domain 2"/>
    <property type="match status" value="1"/>
</dbReference>
<keyword evidence="1" id="KW-0805">Transcription regulation</keyword>
<keyword evidence="3" id="KW-0804">Transcription</keyword>
<dbReference type="AlphaFoldDB" id="A0A8J3MF16"/>
<dbReference type="Pfam" id="PF00440">
    <property type="entry name" value="TetR_N"/>
    <property type="match status" value="1"/>
</dbReference>